<feature type="chain" id="PRO_5020630917" evidence="1">
    <location>
        <begin position="37"/>
        <end position="214"/>
    </location>
</feature>
<proteinExistence type="predicted"/>
<name>A0A4R3V9M3_9BURK</name>
<accession>A0A4R3V9M3</accession>
<dbReference type="InterPro" id="IPR025411">
    <property type="entry name" value="DUF4136"/>
</dbReference>
<keyword evidence="1" id="KW-0732">Signal</keyword>
<organism evidence="3 4">
    <name type="scientific">Paracandidimonas soli</name>
    <dbReference type="NCBI Taxonomy" id="1917182"/>
    <lineage>
        <taxon>Bacteria</taxon>
        <taxon>Pseudomonadati</taxon>
        <taxon>Pseudomonadota</taxon>
        <taxon>Betaproteobacteria</taxon>
        <taxon>Burkholderiales</taxon>
        <taxon>Alcaligenaceae</taxon>
        <taxon>Paracandidimonas</taxon>
    </lineage>
</organism>
<feature type="domain" description="DUF4136" evidence="2">
    <location>
        <begin position="38"/>
        <end position="201"/>
    </location>
</feature>
<reference evidence="3 4" key="1">
    <citation type="submission" date="2019-03" db="EMBL/GenBank/DDBJ databases">
        <title>Genomic Encyclopedia of Type Strains, Phase IV (KMG-IV): sequencing the most valuable type-strain genomes for metagenomic binning, comparative biology and taxonomic classification.</title>
        <authorList>
            <person name="Goeker M."/>
        </authorList>
    </citation>
    <scope>NUCLEOTIDE SEQUENCE [LARGE SCALE GENOMIC DNA]</scope>
    <source>
        <strain evidence="3 4">DSM 100048</strain>
    </source>
</reference>
<gene>
    <name evidence="3" type="ORF">EV686_104285</name>
</gene>
<dbReference type="Proteomes" id="UP000294692">
    <property type="component" value="Unassembled WGS sequence"/>
</dbReference>
<evidence type="ECO:0000259" key="2">
    <source>
        <dbReference type="Pfam" id="PF13590"/>
    </source>
</evidence>
<evidence type="ECO:0000313" key="3">
    <source>
        <dbReference type="EMBL" id="TCU99184.1"/>
    </source>
</evidence>
<dbReference type="Gene3D" id="3.30.160.670">
    <property type="match status" value="1"/>
</dbReference>
<evidence type="ECO:0000256" key="1">
    <source>
        <dbReference type="SAM" id="SignalP"/>
    </source>
</evidence>
<protein>
    <submittedName>
        <fullName evidence="3">Uncharacterized protein DUF4136</fullName>
    </submittedName>
</protein>
<sequence length="214" mass="23604">MQKDHLFVSARMMSLKLLALAAMAVLLAGCASTLSARVTSFQQWPGNVEGQTYRLVPGPSQDASGLEYQAFADMLRASIGPTGLVEAAAGRSARFDVSFHYENPVTQTWVERYDDRFYPGFSPFWGYYGGYYGWGGGMFYSPPVVSVPVDAYKNQLTVTITDNQQNGRQVYRSSAVNESLNDNLAGIMPYLAQAVFDGFPGNNGQVRTVRYQLD</sequence>
<dbReference type="OrthoDB" id="8940851at2"/>
<evidence type="ECO:0000313" key="4">
    <source>
        <dbReference type="Proteomes" id="UP000294692"/>
    </source>
</evidence>
<dbReference type="Pfam" id="PF13590">
    <property type="entry name" value="DUF4136"/>
    <property type="match status" value="1"/>
</dbReference>
<feature type="signal peptide" evidence="1">
    <location>
        <begin position="1"/>
        <end position="36"/>
    </location>
</feature>
<dbReference type="AlphaFoldDB" id="A0A4R3V9M3"/>
<dbReference type="PROSITE" id="PS51257">
    <property type="entry name" value="PROKAR_LIPOPROTEIN"/>
    <property type="match status" value="1"/>
</dbReference>
<keyword evidence="4" id="KW-1185">Reference proteome</keyword>
<comment type="caution">
    <text evidence="3">The sequence shown here is derived from an EMBL/GenBank/DDBJ whole genome shotgun (WGS) entry which is preliminary data.</text>
</comment>
<dbReference type="EMBL" id="SMBX01000004">
    <property type="protein sequence ID" value="TCU99184.1"/>
    <property type="molecule type" value="Genomic_DNA"/>
</dbReference>